<dbReference type="SUPFAM" id="SSF47113">
    <property type="entry name" value="Histone-fold"/>
    <property type="match status" value="1"/>
</dbReference>
<evidence type="ECO:0000256" key="3">
    <source>
        <dbReference type="SAM" id="MobiDB-lite"/>
    </source>
</evidence>
<dbReference type="Pfam" id="PF00125">
    <property type="entry name" value="Histone"/>
    <property type="match status" value="1"/>
</dbReference>
<feature type="domain" description="Core Histone H2A/H2B/H3" evidence="4">
    <location>
        <begin position="25"/>
        <end position="89"/>
    </location>
</feature>
<dbReference type="EnsemblMetazoa" id="XM_030981590">
    <property type="protein sequence ID" value="XP_030837450"/>
    <property type="gene ID" value="LOC115922564"/>
</dbReference>
<reference evidence="5" key="2">
    <citation type="submission" date="2021-01" db="UniProtKB">
        <authorList>
            <consortium name="EnsemblMetazoa"/>
        </authorList>
    </citation>
    <scope>IDENTIFICATION</scope>
</reference>
<dbReference type="PRINTS" id="PR00621">
    <property type="entry name" value="HISTONEH2B"/>
</dbReference>
<dbReference type="GO" id="GO:0003677">
    <property type="term" value="F:DNA binding"/>
    <property type="evidence" value="ECO:0000318"/>
    <property type="project" value="GO_Central"/>
</dbReference>
<dbReference type="GeneID" id="115922564"/>
<dbReference type="KEGG" id="spu:115922564"/>
<comment type="similarity">
    <text evidence="1">Belongs to the histone H2B family.</text>
</comment>
<dbReference type="GO" id="GO:0005634">
    <property type="term" value="C:nucleus"/>
    <property type="evidence" value="ECO:0007669"/>
    <property type="project" value="UniProtKB-ARBA"/>
</dbReference>
<evidence type="ECO:0000259" key="4">
    <source>
        <dbReference type="Pfam" id="PF00125"/>
    </source>
</evidence>
<evidence type="ECO:0000313" key="6">
    <source>
        <dbReference type="Proteomes" id="UP000007110"/>
    </source>
</evidence>
<dbReference type="Proteomes" id="UP000007110">
    <property type="component" value="Unassembled WGS sequence"/>
</dbReference>
<dbReference type="InterPro" id="IPR000558">
    <property type="entry name" value="Histone_H2B"/>
</dbReference>
<reference evidence="6" key="1">
    <citation type="submission" date="2015-02" db="EMBL/GenBank/DDBJ databases">
        <title>Genome sequencing for Strongylocentrotus purpuratus.</title>
        <authorList>
            <person name="Murali S."/>
            <person name="Liu Y."/>
            <person name="Vee V."/>
            <person name="English A."/>
            <person name="Wang M."/>
            <person name="Skinner E."/>
            <person name="Han Y."/>
            <person name="Muzny D.M."/>
            <person name="Worley K.C."/>
            <person name="Gibbs R.A."/>
        </authorList>
    </citation>
    <scope>NUCLEOTIDE SEQUENCE</scope>
</reference>
<dbReference type="CDD" id="cd22910">
    <property type="entry name" value="HFD_H2B"/>
    <property type="match status" value="1"/>
</dbReference>
<keyword evidence="2" id="KW-0325">Glycoprotein</keyword>
<dbReference type="InParanoid" id="A0A7M7NLD1"/>
<name>A0A7M7NLD1_STRPU</name>
<organism evidence="5 6">
    <name type="scientific">Strongylocentrotus purpuratus</name>
    <name type="common">Purple sea urchin</name>
    <dbReference type="NCBI Taxonomy" id="7668"/>
    <lineage>
        <taxon>Eukaryota</taxon>
        <taxon>Metazoa</taxon>
        <taxon>Echinodermata</taxon>
        <taxon>Eleutherozoa</taxon>
        <taxon>Echinozoa</taxon>
        <taxon>Echinoidea</taxon>
        <taxon>Euechinoidea</taxon>
        <taxon>Echinacea</taxon>
        <taxon>Camarodonta</taxon>
        <taxon>Echinidea</taxon>
        <taxon>Strongylocentrotidae</taxon>
        <taxon>Strongylocentrotus</taxon>
    </lineage>
</organism>
<keyword evidence="6" id="KW-1185">Reference proteome</keyword>
<dbReference type="FunFam" id="1.10.20.10:FF:000043">
    <property type="entry name" value="Histone H2B"/>
    <property type="match status" value="1"/>
</dbReference>
<dbReference type="PANTHER" id="PTHR23428">
    <property type="entry name" value="HISTONE H2B"/>
    <property type="match status" value="1"/>
</dbReference>
<dbReference type="SMART" id="SM00427">
    <property type="entry name" value="H2B"/>
    <property type="match status" value="1"/>
</dbReference>
<dbReference type="GO" id="GO:0046982">
    <property type="term" value="F:protein heterodimerization activity"/>
    <property type="evidence" value="ECO:0007669"/>
    <property type="project" value="InterPro"/>
</dbReference>
<dbReference type="AlphaFoldDB" id="A0A7M7NLD1"/>
<protein>
    <recommendedName>
        <fullName evidence="4">Core Histone H2A/H2B/H3 domain-containing protein</fullName>
    </recommendedName>
</protein>
<accession>A0A7M7NLD1</accession>
<proteinExistence type="inferred from homology"/>
<dbReference type="InterPro" id="IPR007125">
    <property type="entry name" value="H2A/H2B/H3"/>
</dbReference>
<dbReference type="RefSeq" id="XP_030837450.1">
    <property type="nucleotide sequence ID" value="XM_030981590.1"/>
</dbReference>
<dbReference type="GO" id="GO:0030527">
    <property type="term" value="F:structural constituent of chromatin"/>
    <property type="evidence" value="ECO:0007669"/>
    <property type="project" value="InterPro"/>
</dbReference>
<sequence>MAPTAQVAKKGSKKAVKAPRLSGGKERNRKRKESYGIYIYKVLKQVHLDTGISSRAMVIMNSFVDDIFERIAGESSRLAQYNKKSTISSSSLPPSRQVIYYSTWTYNGPFKKRMISVVLNVA</sequence>
<feature type="region of interest" description="Disordered" evidence="3">
    <location>
        <begin position="1"/>
        <end position="29"/>
    </location>
</feature>
<dbReference type="Gene3D" id="1.10.20.10">
    <property type="entry name" value="Histone, subunit A"/>
    <property type="match status" value="1"/>
</dbReference>
<dbReference type="GO" id="GO:0000786">
    <property type="term" value="C:nucleosome"/>
    <property type="evidence" value="ECO:0007669"/>
    <property type="project" value="InterPro"/>
</dbReference>
<dbReference type="OrthoDB" id="1733721at2759"/>
<evidence type="ECO:0000256" key="1">
    <source>
        <dbReference type="ARBA" id="ARBA00006846"/>
    </source>
</evidence>
<evidence type="ECO:0000313" key="5">
    <source>
        <dbReference type="EnsemblMetazoa" id="XP_030837450"/>
    </source>
</evidence>
<evidence type="ECO:0000256" key="2">
    <source>
        <dbReference type="ARBA" id="ARBA00023180"/>
    </source>
</evidence>
<dbReference type="InterPro" id="IPR009072">
    <property type="entry name" value="Histone-fold"/>
</dbReference>